<evidence type="ECO:0000313" key="1">
    <source>
        <dbReference type="EMBL" id="MFK4752121.1"/>
    </source>
</evidence>
<name>A0ABW8NGV6_9GAMM</name>
<organism evidence="1 2">
    <name type="scientific">Oceanobacter antarcticus</name>
    <dbReference type="NCBI Taxonomy" id="3133425"/>
    <lineage>
        <taxon>Bacteria</taxon>
        <taxon>Pseudomonadati</taxon>
        <taxon>Pseudomonadota</taxon>
        <taxon>Gammaproteobacteria</taxon>
        <taxon>Oceanospirillales</taxon>
        <taxon>Oceanospirillaceae</taxon>
        <taxon>Oceanobacter</taxon>
    </lineage>
</organism>
<accession>A0ABW8NGV6</accession>
<sequence>MDLNKDGAINDINELFAGQERGEGYAKLQLLDINSDGIISSEDEAYDDLLIWQDRNTNGVTDAGELTTLSESNIDKISVDYLSWDQYDNGNLIGEHSWATMNDTMTLVGDVYFMAELEAA</sequence>
<comment type="caution">
    <text evidence="1">The sequence shown here is derived from an EMBL/GenBank/DDBJ whole genome shotgun (WGS) entry which is preliminary data.</text>
</comment>
<protein>
    <submittedName>
        <fullName evidence="1">Uncharacterized protein</fullName>
    </submittedName>
</protein>
<dbReference type="PANTHER" id="PTHR39431:SF1">
    <property type="entry name" value="FRPA_C-RELATED PROTEIN"/>
    <property type="match status" value="1"/>
</dbReference>
<reference evidence="1 2" key="1">
    <citation type="submission" date="2024-03" db="EMBL/GenBank/DDBJ databases">
        <title>High-quality draft genome sequence of Oceanobacter sp. wDCs-4.</title>
        <authorList>
            <person name="Dong C."/>
        </authorList>
    </citation>
    <scope>NUCLEOTIDE SEQUENCE [LARGE SCALE GENOMIC DNA]</scope>
    <source>
        <strain evidence="2">wDCs-4</strain>
    </source>
</reference>
<dbReference type="PANTHER" id="PTHR39431">
    <property type="entry name" value="FRPA/C-RELATED PROTEIN"/>
    <property type="match status" value="1"/>
</dbReference>
<dbReference type="RefSeq" id="WP_416205446.1">
    <property type="nucleotide sequence ID" value="NZ_JBBKTX010000006.1"/>
</dbReference>
<evidence type="ECO:0000313" key="2">
    <source>
        <dbReference type="Proteomes" id="UP001620597"/>
    </source>
</evidence>
<dbReference type="EMBL" id="JBBKTX010000006">
    <property type="protein sequence ID" value="MFK4752121.1"/>
    <property type="molecule type" value="Genomic_DNA"/>
</dbReference>
<gene>
    <name evidence="1" type="ORF">WG929_06845</name>
</gene>
<keyword evidence="2" id="KW-1185">Reference proteome</keyword>
<proteinExistence type="predicted"/>
<dbReference type="Proteomes" id="UP001620597">
    <property type="component" value="Unassembled WGS sequence"/>
</dbReference>